<dbReference type="InterPro" id="IPR002143">
    <property type="entry name" value="Ribosomal_uL1"/>
</dbReference>
<dbReference type="GO" id="GO:0003735">
    <property type="term" value="F:structural constituent of ribosome"/>
    <property type="evidence" value="ECO:0007669"/>
    <property type="project" value="InterPro"/>
</dbReference>
<accession>A0A328PL70</accession>
<dbReference type="AlphaFoldDB" id="A0A328PL70"/>
<comment type="similarity">
    <text evidence="1 6">Belongs to the universal ribosomal protein uL1 family.</text>
</comment>
<evidence type="ECO:0000256" key="3">
    <source>
        <dbReference type="ARBA" id="ARBA00022845"/>
    </source>
</evidence>
<dbReference type="InterPro" id="IPR023673">
    <property type="entry name" value="Ribosomal_uL1_CS"/>
</dbReference>
<evidence type="ECO:0000256" key="2">
    <source>
        <dbReference type="ARBA" id="ARBA00022491"/>
    </source>
</evidence>
<evidence type="ECO:0000256" key="6">
    <source>
        <dbReference type="RuleBase" id="RU000659"/>
    </source>
</evidence>
<keyword evidence="8" id="KW-1185">Reference proteome</keyword>
<proteinExistence type="inferred from homology"/>
<sequence length="212" mass="23869">MELREALEKILENKKSSFVESVDVAILLAIQPKKHEQNIKERYLLPNPVVKKPIKILVFDESLGEEEAKKAGIDYLGGEDTIQKIQQGWMDFQLIIASHQSMPKLLKLGKILGPKGLLPSPKNGTVVKDTREAVEIFRKGQKTLKNDSGGNVHLSIGQTTFSIEQLEENFTYLIKFLRSKKPPTVKSQFIKKISLSATMGKSYELTLSTLNY</sequence>
<dbReference type="Gene3D" id="3.30.190.20">
    <property type="match status" value="1"/>
</dbReference>
<name>A0A328PL70_9MOLU</name>
<dbReference type="PIRSF" id="PIRSF002155">
    <property type="entry name" value="Ribosomal_L1"/>
    <property type="match status" value="1"/>
</dbReference>
<keyword evidence="3" id="KW-0810">Translation regulation</keyword>
<dbReference type="SUPFAM" id="SSF56808">
    <property type="entry name" value="Ribosomal protein L1"/>
    <property type="match status" value="1"/>
</dbReference>
<dbReference type="Proteomes" id="UP000249762">
    <property type="component" value="Unassembled WGS sequence"/>
</dbReference>
<evidence type="ECO:0000256" key="5">
    <source>
        <dbReference type="ARBA" id="ARBA00023274"/>
    </source>
</evidence>
<reference evidence="8" key="1">
    <citation type="submission" date="2018-06" db="EMBL/GenBank/DDBJ databases">
        <authorList>
            <person name="Martinez Ocampo F."/>
            <person name="Quiroz Castaneda R.E."/>
            <person name="Rojas Lopez X."/>
        </authorList>
    </citation>
    <scope>NUCLEOTIDE SEQUENCE [LARGE SCALE GENOMIC DNA]</scope>
    <source>
        <strain evidence="8">INIFAP02</strain>
    </source>
</reference>
<keyword evidence="5 6" id="KW-0687">Ribonucleoprotein</keyword>
<dbReference type="GO" id="GO:0006417">
    <property type="term" value="P:regulation of translation"/>
    <property type="evidence" value="ECO:0007669"/>
    <property type="project" value="UniProtKB-KW"/>
</dbReference>
<dbReference type="GO" id="GO:0015934">
    <property type="term" value="C:large ribosomal subunit"/>
    <property type="evidence" value="ECO:0007669"/>
    <property type="project" value="InterPro"/>
</dbReference>
<organism evidence="7 8">
    <name type="scientific">Mycoplasma wenyonii</name>
    <dbReference type="NCBI Taxonomy" id="65123"/>
    <lineage>
        <taxon>Bacteria</taxon>
        <taxon>Bacillati</taxon>
        <taxon>Mycoplasmatota</taxon>
        <taxon>Mollicutes</taxon>
        <taxon>Mycoplasmataceae</taxon>
        <taxon>Mycoplasma</taxon>
    </lineage>
</organism>
<dbReference type="InterPro" id="IPR023674">
    <property type="entry name" value="Ribosomal_uL1-like"/>
</dbReference>
<keyword evidence="4 6" id="KW-0689">Ribosomal protein</keyword>
<evidence type="ECO:0000256" key="4">
    <source>
        <dbReference type="ARBA" id="ARBA00022980"/>
    </source>
</evidence>
<dbReference type="PANTHER" id="PTHR36427">
    <property type="entry name" value="54S RIBOSOMAL PROTEIN L1, MITOCHONDRIAL"/>
    <property type="match status" value="1"/>
</dbReference>
<dbReference type="PANTHER" id="PTHR36427:SF3">
    <property type="entry name" value="LARGE RIBOSOMAL SUBUNIT PROTEIN UL1M"/>
    <property type="match status" value="1"/>
</dbReference>
<gene>
    <name evidence="7" type="ORF">DNK47_01430</name>
</gene>
<protein>
    <recommendedName>
        <fullName evidence="6">Ribosomal protein</fullName>
    </recommendedName>
</protein>
<dbReference type="InterPro" id="IPR028364">
    <property type="entry name" value="Ribosomal_uL1/biogenesis"/>
</dbReference>
<dbReference type="OrthoDB" id="9803740at2"/>
<dbReference type="FunFam" id="3.40.50.790:FF:000001">
    <property type="entry name" value="50S ribosomal protein L1"/>
    <property type="match status" value="1"/>
</dbReference>
<dbReference type="EMBL" id="QKVO01000003">
    <property type="protein sequence ID" value="RAO95134.1"/>
    <property type="molecule type" value="Genomic_DNA"/>
</dbReference>
<dbReference type="CDD" id="cd00403">
    <property type="entry name" value="Ribosomal_L1"/>
    <property type="match status" value="1"/>
</dbReference>
<evidence type="ECO:0000313" key="7">
    <source>
        <dbReference type="EMBL" id="RAO95134.1"/>
    </source>
</evidence>
<dbReference type="PROSITE" id="PS01199">
    <property type="entry name" value="RIBOSOMAL_L1"/>
    <property type="match status" value="1"/>
</dbReference>
<dbReference type="InterPro" id="IPR016095">
    <property type="entry name" value="Ribosomal_uL1_3-a/b-sand"/>
</dbReference>
<dbReference type="Pfam" id="PF00687">
    <property type="entry name" value="Ribosomal_L1"/>
    <property type="match status" value="1"/>
</dbReference>
<dbReference type="GO" id="GO:0003723">
    <property type="term" value="F:RNA binding"/>
    <property type="evidence" value="ECO:0007669"/>
    <property type="project" value="InterPro"/>
</dbReference>
<dbReference type="Gene3D" id="3.40.50.790">
    <property type="match status" value="1"/>
</dbReference>
<evidence type="ECO:0000313" key="8">
    <source>
        <dbReference type="Proteomes" id="UP000249762"/>
    </source>
</evidence>
<keyword evidence="2" id="KW-0678">Repressor</keyword>
<dbReference type="RefSeq" id="WP_112665277.1">
    <property type="nucleotide sequence ID" value="NZ_QKVO01000003.1"/>
</dbReference>
<evidence type="ECO:0000256" key="1">
    <source>
        <dbReference type="ARBA" id="ARBA00010531"/>
    </source>
</evidence>
<comment type="caution">
    <text evidence="7">The sequence shown here is derived from an EMBL/GenBank/DDBJ whole genome shotgun (WGS) entry which is preliminary data.</text>
</comment>
<dbReference type="GO" id="GO:0006412">
    <property type="term" value="P:translation"/>
    <property type="evidence" value="ECO:0007669"/>
    <property type="project" value="InterPro"/>
</dbReference>